<dbReference type="Proteomes" id="UP000076449">
    <property type="component" value="Chromosome I"/>
</dbReference>
<dbReference type="EMBL" id="CM002798">
    <property type="protein sequence ID" value="KZN91462.1"/>
    <property type="molecule type" value="Genomic_DNA"/>
</dbReference>
<keyword evidence="3" id="KW-1185">Reference proteome</keyword>
<evidence type="ECO:0000313" key="2">
    <source>
        <dbReference type="EMBL" id="KZN91462.1"/>
    </source>
</evidence>
<dbReference type="Proteomes" id="UP001220256">
    <property type="component" value="Unassembled WGS sequence"/>
</dbReference>
<dbReference type="EMBL" id="JAPVEB010000005">
    <property type="protein sequence ID" value="KAJ5264152.1"/>
    <property type="molecule type" value="Genomic_DNA"/>
</dbReference>
<evidence type="ECO:0000313" key="1">
    <source>
        <dbReference type="EMBL" id="KAJ5264152.1"/>
    </source>
</evidence>
<dbReference type="AlphaFoldDB" id="A0A167WBN7"/>
<reference evidence="1 3" key="3">
    <citation type="journal article" date="2023" name="IMA Fungus">
        <title>Comparative genomic study of the Penicillium genus elucidates a diverse pangenome and 15 lateral gene transfer events.</title>
        <authorList>
            <person name="Petersen C."/>
            <person name="Sorensen T."/>
            <person name="Nielsen M.R."/>
            <person name="Sondergaard T.E."/>
            <person name="Sorensen J.L."/>
            <person name="Fitzpatrick D.A."/>
            <person name="Frisvad J.C."/>
            <person name="Nielsen K.L."/>
        </authorList>
    </citation>
    <scope>NUCLEOTIDE SEQUENCE [LARGE SCALE GENOMIC DNA]</scope>
    <source>
        <strain evidence="1 3">IBT 3361</strain>
    </source>
</reference>
<proteinExistence type="predicted"/>
<organism evidence="2">
    <name type="scientific">Penicillium chrysogenum</name>
    <name type="common">Penicillium notatum</name>
    <dbReference type="NCBI Taxonomy" id="5076"/>
    <lineage>
        <taxon>Eukaryota</taxon>
        <taxon>Fungi</taxon>
        <taxon>Dikarya</taxon>
        <taxon>Ascomycota</taxon>
        <taxon>Pezizomycotina</taxon>
        <taxon>Eurotiomycetes</taxon>
        <taxon>Eurotiomycetidae</taxon>
        <taxon>Eurotiales</taxon>
        <taxon>Aspergillaceae</taxon>
        <taxon>Penicillium</taxon>
        <taxon>Penicillium chrysogenum species complex</taxon>
    </lineage>
</organism>
<reference evidence="2" key="1">
    <citation type="journal article" date="2014" name="Genome Announc.">
        <title>Complete sequencing and chromosome-scale genome assembly of the industrial progenitor strain P2niaD18 from the penicillin producer Penicillium chrysogenum.</title>
        <authorList>
            <person name="Specht T."/>
            <person name="Dahlmann T.A."/>
            <person name="Zadra I."/>
            <person name="Kurnsteiner H."/>
            <person name="Kuck U."/>
        </authorList>
    </citation>
    <scope>NUCLEOTIDE SEQUENCE [LARGE SCALE GENOMIC DNA]</scope>
    <source>
        <strain evidence="2">P2niaD18</strain>
    </source>
</reference>
<evidence type="ECO:0000313" key="3">
    <source>
        <dbReference type="Proteomes" id="UP001220256"/>
    </source>
</evidence>
<protein>
    <submittedName>
        <fullName evidence="2">Uncharacterized protein</fullName>
    </submittedName>
</protein>
<name>A0A167WBN7_PENCH</name>
<sequence length="145" mass="16750">MRRTRRSTTGALSLLRSRLEVHRPGLTRLMITPVEELRRATSSRVKKTCTSLVAWYLYNAQNQPKGKPLKKGDIPRGLKHWGLRTLWAYWIDNHMAKVEQIQSDWHKTAKDRMSTMKDAQGKIDDVAKEFADITMTTGELLAMQQ</sequence>
<reference evidence="1" key="2">
    <citation type="submission" date="2022-12" db="EMBL/GenBank/DDBJ databases">
        <authorList>
            <person name="Petersen C."/>
        </authorList>
    </citation>
    <scope>NUCLEOTIDE SEQUENCE</scope>
    <source>
        <strain evidence="1">IBT 3361</strain>
    </source>
</reference>
<accession>A0A167WBN7</accession>
<gene>
    <name evidence="2" type="ORF">EN45_015970</name>
    <name evidence="1" type="ORF">N7505_008073</name>
</gene>